<reference evidence="1 2" key="1">
    <citation type="submission" date="2019-06" db="EMBL/GenBank/DDBJ databases">
        <title>Sequencing the genomes of 1000 actinobacteria strains.</title>
        <authorList>
            <person name="Klenk H.-P."/>
        </authorList>
    </citation>
    <scope>NUCLEOTIDE SEQUENCE [LARGE SCALE GENOMIC DNA]</scope>
    <source>
        <strain evidence="1 2">DSM 4813</strain>
    </source>
</reference>
<gene>
    <name evidence="1" type="ORF">FB461_2137</name>
</gene>
<name>A0A542ZAN9_RARFA</name>
<dbReference type="Proteomes" id="UP000315389">
    <property type="component" value="Unassembled WGS sequence"/>
</dbReference>
<evidence type="ECO:0000313" key="1">
    <source>
        <dbReference type="EMBL" id="TQL57403.1"/>
    </source>
</evidence>
<proteinExistence type="predicted"/>
<protein>
    <submittedName>
        <fullName evidence="1">Uncharacterized protein</fullName>
    </submittedName>
</protein>
<dbReference type="AlphaFoldDB" id="A0A542ZAN9"/>
<organism evidence="1 2">
    <name type="scientific">Rarobacter faecitabidus</name>
    <dbReference type="NCBI Taxonomy" id="13243"/>
    <lineage>
        <taxon>Bacteria</taxon>
        <taxon>Bacillati</taxon>
        <taxon>Actinomycetota</taxon>
        <taxon>Actinomycetes</taxon>
        <taxon>Micrococcales</taxon>
        <taxon>Rarobacteraceae</taxon>
        <taxon>Rarobacter</taxon>
    </lineage>
</organism>
<accession>A0A542ZAN9</accession>
<evidence type="ECO:0000313" key="2">
    <source>
        <dbReference type="Proteomes" id="UP000315389"/>
    </source>
</evidence>
<sequence length="47" mass="5040">MSLASLSNVLRCRSSRTAKPAYVITVTCRVKGSFVPARNSVIGVTLE</sequence>
<keyword evidence="2" id="KW-1185">Reference proteome</keyword>
<comment type="caution">
    <text evidence="1">The sequence shown here is derived from an EMBL/GenBank/DDBJ whole genome shotgun (WGS) entry which is preliminary data.</text>
</comment>
<dbReference type="EMBL" id="VFOS01000004">
    <property type="protein sequence ID" value="TQL57403.1"/>
    <property type="molecule type" value="Genomic_DNA"/>
</dbReference>